<dbReference type="Proteomes" id="UP000326202">
    <property type="component" value="Chromosome"/>
</dbReference>
<keyword evidence="3" id="KW-1185">Reference proteome</keyword>
<dbReference type="InterPro" id="IPR012825">
    <property type="entry name" value="BluB"/>
</dbReference>
<evidence type="ECO:0000313" key="2">
    <source>
        <dbReference type="EMBL" id="QEX19979.1"/>
    </source>
</evidence>
<reference evidence="2 3" key="1">
    <citation type="submission" date="2019-08" db="EMBL/GenBank/DDBJ databases">
        <title>Hyperibacter terrae gen. nov., sp. nov. and Hyperibacter viscosus sp. nov., two new members in the family Rhodospirillaceae isolated from the rhizosphere of Hypericum perforatum.</title>
        <authorList>
            <person name="Noviana Z."/>
        </authorList>
    </citation>
    <scope>NUCLEOTIDE SEQUENCE [LARGE SCALE GENOMIC DNA]</scope>
    <source>
        <strain evidence="2 3">R5913</strain>
    </source>
</reference>
<protein>
    <submittedName>
        <fullName evidence="2">5,6-dimethylbenzimidazole synthase</fullName>
    </submittedName>
</protein>
<dbReference type="NCBIfam" id="TIGR02476">
    <property type="entry name" value="BluB"/>
    <property type="match status" value="1"/>
</dbReference>
<gene>
    <name evidence="2" type="ORF">FRZ44_52940</name>
</gene>
<proteinExistence type="predicted"/>
<dbReference type="AlphaFoldDB" id="A0A5J6MRM0"/>
<dbReference type="InterPro" id="IPR050627">
    <property type="entry name" value="Nitroreductase/BluB"/>
</dbReference>
<dbReference type="EMBL" id="CP042906">
    <property type="protein sequence ID" value="QEX19979.1"/>
    <property type="molecule type" value="Genomic_DNA"/>
</dbReference>
<dbReference type="Gene3D" id="3.40.109.10">
    <property type="entry name" value="NADH Oxidase"/>
    <property type="match status" value="1"/>
</dbReference>
<sequence>MSLDASPPVFDAAFQARLAELFAWRRDVRRFRIDPLAPALIDRLLDLASLAPSVGNAQPWRFVSVESAARRAAIIADFERANAEAARLYHDEQAALYARLKLAGLKTAPLHLAVFCDETTGQGSGLGRQTMPETLRYSVVGAIQTLWLAARAHGVGMGWVSILHPQAMTTLLDIDARWFFIGYLCLGYPEEEHLDPELERHGWQARSEEGRRLLRR</sequence>
<dbReference type="PANTHER" id="PTHR23026:SF123">
    <property type="entry name" value="NAD(P)H NITROREDUCTASE RV3131-RELATED"/>
    <property type="match status" value="1"/>
</dbReference>
<dbReference type="InterPro" id="IPR029479">
    <property type="entry name" value="Nitroreductase"/>
</dbReference>
<dbReference type="GO" id="GO:0016491">
    <property type="term" value="F:oxidoreductase activity"/>
    <property type="evidence" value="ECO:0007669"/>
    <property type="project" value="InterPro"/>
</dbReference>
<dbReference type="PANTHER" id="PTHR23026">
    <property type="entry name" value="NADPH NITROREDUCTASE"/>
    <property type="match status" value="1"/>
</dbReference>
<name>A0A5J6MRM0_9PROT</name>
<evidence type="ECO:0000259" key="1">
    <source>
        <dbReference type="Pfam" id="PF00881"/>
    </source>
</evidence>
<dbReference type="RefSeq" id="WP_225308460.1">
    <property type="nucleotide sequence ID" value="NZ_CP042906.1"/>
</dbReference>
<feature type="domain" description="Nitroreductase" evidence="1">
    <location>
        <begin position="23"/>
        <end position="188"/>
    </location>
</feature>
<dbReference type="SUPFAM" id="SSF55469">
    <property type="entry name" value="FMN-dependent nitroreductase-like"/>
    <property type="match status" value="1"/>
</dbReference>
<organism evidence="2 3">
    <name type="scientific">Hypericibacter terrae</name>
    <dbReference type="NCBI Taxonomy" id="2602015"/>
    <lineage>
        <taxon>Bacteria</taxon>
        <taxon>Pseudomonadati</taxon>
        <taxon>Pseudomonadota</taxon>
        <taxon>Alphaproteobacteria</taxon>
        <taxon>Rhodospirillales</taxon>
        <taxon>Dongiaceae</taxon>
        <taxon>Hypericibacter</taxon>
    </lineage>
</organism>
<dbReference type="Pfam" id="PF00881">
    <property type="entry name" value="Nitroreductase"/>
    <property type="match status" value="1"/>
</dbReference>
<dbReference type="KEGG" id="htq:FRZ44_52940"/>
<evidence type="ECO:0000313" key="3">
    <source>
        <dbReference type="Proteomes" id="UP000326202"/>
    </source>
</evidence>
<accession>A0A5J6MRM0</accession>
<dbReference type="InterPro" id="IPR000415">
    <property type="entry name" value="Nitroreductase-like"/>
</dbReference>